<proteinExistence type="predicted"/>
<sequence length="420" mass="48610">IFLNLHYKMAAAPEWLTHDYIERALSSYYKDSNLCVLKLEVNPALGPGENYGGVLTRARVQFKLSQKPEETLKQNLIVKTAIEDDELTKELMEPYDIFNREMTLYEEVLPKLTELLKETDAFEPLFPTAVFVDRERSAIIFEDLSVANYVMADRVKRLDKEHVHLILRKLAKMHATSAVFNEHNSGQLESYDRGFFNRYTNAYSGYFVGGLLAAARWMSQEPECAPYAQKLFELAPHYMDIGRECFAPVSDSVNVLAHGDVWTNNVMVKYDAATGRPEDILLIDFQYSFWGSPTIDLHHFFNTSLREPLRREEQGDLFNFYHSIFTNTLRQLQYKAHPIPSLHEFQMQAEQKRFFAMHSAVVVQPVMISEDATDACFNALMNDDERGIRFKNRLYTNPIVQQNLKALMPMFDRKGLLEVN</sequence>
<feature type="non-terminal residue" evidence="2">
    <location>
        <position position="1"/>
    </location>
</feature>
<evidence type="ECO:0000259" key="1">
    <source>
        <dbReference type="SMART" id="SM00587"/>
    </source>
</evidence>
<evidence type="ECO:0000313" key="2">
    <source>
        <dbReference type="EMBL" id="KAH8359983.1"/>
    </source>
</evidence>
<keyword evidence="3" id="KW-1185">Reference proteome</keyword>
<dbReference type="InterPro" id="IPR015897">
    <property type="entry name" value="CHK_kinase-like"/>
</dbReference>
<organism evidence="2 3">
    <name type="scientific">Drosophila rubida</name>
    <dbReference type="NCBI Taxonomy" id="30044"/>
    <lineage>
        <taxon>Eukaryota</taxon>
        <taxon>Metazoa</taxon>
        <taxon>Ecdysozoa</taxon>
        <taxon>Arthropoda</taxon>
        <taxon>Hexapoda</taxon>
        <taxon>Insecta</taxon>
        <taxon>Pterygota</taxon>
        <taxon>Neoptera</taxon>
        <taxon>Endopterygota</taxon>
        <taxon>Diptera</taxon>
        <taxon>Brachycera</taxon>
        <taxon>Muscomorpha</taxon>
        <taxon>Ephydroidea</taxon>
        <taxon>Drosophilidae</taxon>
        <taxon>Drosophila</taxon>
    </lineage>
</organism>
<protein>
    <recommendedName>
        <fullName evidence="1">CHK kinase-like domain-containing protein</fullName>
    </recommendedName>
</protein>
<dbReference type="AlphaFoldDB" id="A0AAD4PIP2"/>
<feature type="domain" description="CHK kinase-like" evidence="1">
    <location>
        <begin position="139"/>
        <end position="331"/>
    </location>
</feature>
<dbReference type="Gene3D" id="3.90.1200.10">
    <property type="match status" value="1"/>
</dbReference>
<accession>A0AAD4PIP2</accession>
<gene>
    <name evidence="2" type="ORF">KR093_009932</name>
</gene>
<name>A0AAD4PIP2_9MUSC</name>
<reference evidence="2" key="1">
    <citation type="journal article" date="2021" name="Mol. Ecol. Resour.">
        <title>Phylogenomic analyses of the genus Drosophila reveals genomic signals of climate adaptation.</title>
        <authorList>
            <person name="Li F."/>
            <person name="Rane R.V."/>
            <person name="Luria V."/>
            <person name="Xiong Z."/>
            <person name="Chen J."/>
            <person name="Li Z."/>
            <person name="Catullo R.A."/>
            <person name="Griffin P.C."/>
            <person name="Schiffer M."/>
            <person name="Pearce S."/>
            <person name="Lee S.F."/>
            <person name="McElroy K."/>
            <person name="Stocker A."/>
            <person name="Shirriffs J."/>
            <person name="Cockerell F."/>
            <person name="Coppin C."/>
            <person name="Sgro C.M."/>
            <person name="Karger A."/>
            <person name="Cain J.W."/>
            <person name="Weber J.A."/>
            <person name="Santpere G."/>
            <person name="Kirschner M.W."/>
            <person name="Hoffmann A.A."/>
            <person name="Oakeshott J.G."/>
            <person name="Zhang G."/>
        </authorList>
    </citation>
    <scope>NUCLEOTIDE SEQUENCE</scope>
    <source>
        <strain evidence="2">BGI-SZ-2011g</strain>
    </source>
</reference>
<dbReference type="Pfam" id="PF02958">
    <property type="entry name" value="EcKL"/>
    <property type="match status" value="1"/>
</dbReference>
<feature type="non-terminal residue" evidence="2">
    <location>
        <position position="420"/>
    </location>
</feature>
<dbReference type="SMART" id="SM00587">
    <property type="entry name" value="CHK"/>
    <property type="match status" value="1"/>
</dbReference>
<dbReference type="SUPFAM" id="SSF56112">
    <property type="entry name" value="Protein kinase-like (PK-like)"/>
    <property type="match status" value="1"/>
</dbReference>
<comment type="caution">
    <text evidence="2">The sequence shown here is derived from an EMBL/GenBank/DDBJ whole genome shotgun (WGS) entry which is preliminary data.</text>
</comment>
<dbReference type="PANTHER" id="PTHR11012">
    <property type="entry name" value="PROTEIN KINASE-LIKE DOMAIN-CONTAINING"/>
    <property type="match status" value="1"/>
</dbReference>
<dbReference type="EMBL" id="JAJJHW010003409">
    <property type="protein sequence ID" value="KAH8359983.1"/>
    <property type="molecule type" value="Genomic_DNA"/>
</dbReference>
<dbReference type="InterPro" id="IPR011009">
    <property type="entry name" value="Kinase-like_dom_sf"/>
</dbReference>
<dbReference type="Proteomes" id="UP001200034">
    <property type="component" value="Unassembled WGS sequence"/>
</dbReference>
<dbReference type="InterPro" id="IPR004119">
    <property type="entry name" value="EcKL"/>
</dbReference>
<evidence type="ECO:0000313" key="3">
    <source>
        <dbReference type="Proteomes" id="UP001200034"/>
    </source>
</evidence>
<dbReference type="PANTHER" id="PTHR11012:SF13">
    <property type="entry name" value="CHK KINASE-LIKE DOMAIN-CONTAINING PROTEIN-RELATED"/>
    <property type="match status" value="1"/>
</dbReference>